<evidence type="ECO:0000256" key="4">
    <source>
        <dbReference type="ARBA" id="ARBA00010693"/>
    </source>
</evidence>
<dbReference type="GO" id="GO:0042132">
    <property type="term" value="F:fructose 1,6-bisphosphate 1-phosphatase activity"/>
    <property type="evidence" value="ECO:0007669"/>
    <property type="project" value="UniProtKB-EC"/>
</dbReference>
<gene>
    <name evidence="15" type="ORF">A3I24_02400</name>
</gene>
<comment type="caution">
    <text evidence="15">The sequence shown here is derived from an EMBL/GenBank/DDBJ whole genome shotgun (WGS) entry which is preliminary data.</text>
</comment>
<protein>
    <recommendedName>
        <fullName evidence="7">Fructose-1,6-bisphosphate aldolase/phosphatase</fullName>
        <ecNumber evidence="6">3.1.3.11</ecNumber>
    </recommendedName>
</protein>
<dbReference type="SUPFAM" id="SSF111249">
    <property type="entry name" value="Sulfolobus fructose-1,6-bisphosphatase-like"/>
    <property type="match status" value="1"/>
</dbReference>
<accession>A0A1G1ZTQ2</accession>
<evidence type="ECO:0000256" key="13">
    <source>
        <dbReference type="ARBA" id="ARBA00023270"/>
    </source>
</evidence>
<dbReference type="InterPro" id="IPR036076">
    <property type="entry name" value="FBPase_V_sf"/>
</dbReference>
<keyword evidence="13" id="KW-0704">Schiff base</keyword>
<evidence type="ECO:0000256" key="7">
    <source>
        <dbReference type="ARBA" id="ARBA00018635"/>
    </source>
</evidence>
<keyword evidence="9" id="KW-0479">Metal-binding</keyword>
<proteinExistence type="inferred from homology"/>
<reference evidence="15 16" key="1">
    <citation type="journal article" date="2016" name="Nat. Commun.">
        <title>Thousands of microbial genomes shed light on interconnected biogeochemical processes in an aquifer system.</title>
        <authorList>
            <person name="Anantharaman K."/>
            <person name="Brown C.T."/>
            <person name="Hug L.A."/>
            <person name="Sharon I."/>
            <person name="Castelle C.J."/>
            <person name="Probst A.J."/>
            <person name="Thomas B.C."/>
            <person name="Singh A."/>
            <person name="Wilkins M.J."/>
            <person name="Karaoz U."/>
            <person name="Brodie E.L."/>
            <person name="Williams K.H."/>
            <person name="Hubbard S.S."/>
            <person name="Banfield J.F."/>
        </authorList>
    </citation>
    <scope>NUCLEOTIDE SEQUENCE [LARGE SCALE GENOMIC DNA]</scope>
</reference>
<dbReference type="Proteomes" id="UP000177690">
    <property type="component" value="Unassembled WGS sequence"/>
</dbReference>
<dbReference type="EC" id="3.1.3.11" evidence="6"/>
<comment type="cofactor">
    <cofactor evidence="2">
        <name>Mg(2+)</name>
        <dbReference type="ChEBI" id="CHEBI:18420"/>
    </cofactor>
</comment>
<name>A0A1G1ZTQ2_9BACT</name>
<evidence type="ECO:0000256" key="11">
    <source>
        <dbReference type="ARBA" id="ARBA00022842"/>
    </source>
</evidence>
<evidence type="ECO:0000256" key="6">
    <source>
        <dbReference type="ARBA" id="ARBA00013093"/>
    </source>
</evidence>
<evidence type="ECO:0000256" key="10">
    <source>
        <dbReference type="ARBA" id="ARBA00022801"/>
    </source>
</evidence>
<keyword evidence="11" id="KW-0460">Magnesium</keyword>
<dbReference type="PANTHER" id="PTHR38341:SF1">
    <property type="entry name" value="FRUCTOSE-1,6-BISPHOSPHATE ALDOLASE_PHOSPHATASE"/>
    <property type="match status" value="1"/>
</dbReference>
<dbReference type="PANTHER" id="PTHR38341">
    <property type="entry name" value="FRUCTOSE-1,6-BISPHOSPHATE ALDOLASE/PHOSPHATASE"/>
    <property type="match status" value="1"/>
</dbReference>
<evidence type="ECO:0000256" key="12">
    <source>
        <dbReference type="ARBA" id="ARBA00023239"/>
    </source>
</evidence>
<dbReference type="STRING" id="1798409.A3I24_02400"/>
<sequence>MRVTLSVIKADVGSIGGHTKPGDTMVQSCEDLMRQAKTSGLLIDGIVTYTGDDLCLIMSHTLGKGASLIHLFAWNVFKEATRIAKHYGFYGAGQDLLVDAPSGNVRGAGPAVAETEFELLPNHRPAEAFLVFAADKCGPGAYNFALWNTLCNPMRNGGLLLSPKLFLGFTATVIDMDHKDKNTDRIIKINTAEGLGHIKLAALLRNIDRFAIEAAYSNAYPNEQFVSVSATRLHNIAGKYTGKDDPIMIVRTQGIFSATEEVVEPFKDCPFVTGDCRGSHTMALMPVSIQTPVRGGYCQPIVSCLAFSMNQNGQFTEEEIDIFEGLEWEEARQKALAKSSYMREQGFFGVAMASEEEIAYTGLVERMKELYPRFEIRKNE</sequence>
<dbReference type="GO" id="GO:0046872">
    <property type="term" value="F:metal ion binding"/>
    <property type="evidence" value="ECO:0007669"/>
    <property type="project" value="UniProtKB-KW"/>
</dbReference>
<keyword evidence="10" id="KW-0378">Hydrolase</keyword>
<dbReference type="InterPro" id="IPR002803">
    <property type="entry name" value="FBPase_V"/>
</dbReference>
<dbReference type="GO" id="GO:0016829">
    <property type="term" value="F:lyase activity"/>
    <property type="evidence" value="ECO:0007669"/>
    <property type="project" value="UniProtKB-KW"/>
</dbReference>
<comment type="catalytic activity">
    <reaction evidence="1">
        <text>beta-D-fructose 1,6-bisphosphate + H2O = beta-D-fructose 6-phosphate + phosphate</text>
        <dbReference type="Rhea" id="RHEA:11064"/>
        <dbReference type="ChEBI" id="CHEBI:15377"/>
        <dbReference type="ChEBI" id="CHEBI:32966"/>
        <dbReference type="ChEBI" id="CHEBI:43474"/>
        <dbReference type="ChEBI" id="CHEBI:57634"/>
        <dbReference type="EC" id="3.1.3.11"/>
    </reaction>
</comment>
<comment type="subunit">
    <text evidence="5">Homooctamer; dimer of tetramers.</text>
</comment>
<evidence type="ECO:0000313" key="16">
    <source>
        <dbReference type="Proteomes" id="UP000177690"/>
    </source>
</evidence>
<keyword evidence="14" id="KW-0119">Carbohydrate metabolism</keyword>
<comment type="similarity">
    <text evidence="4">Belongs to the FBP aldolase/phosphatase family.</text>
</comment>
<dbReference type="Pfam" id="PF01950">
    <property type="entry name" value="FBPase_3"/>
    <property type="match status" value="1"/>
</dbReference>
<keyword evidence="8" id="KW-0312">Gluconeogenesis</keyword>
<evidence type="ECO:0000256" key="1">
    <source>
        <dbReference type="ARBA" id="ARBA00001273"/>
    </source>
</evidence>
<dbReference type="AlphaFoldDB" id="A0A1G1ZTQ2"/>
<evidence type="ECO:0000256" key="2">
    <source>
        <dbReference type="ARBA" id="ARBA00001946"/>
    </source>
</evidence>
<evidence type="ECO:0000256" key="3">
    <source>
        <dbReference type="ARBA" id="ARBA00004742"/>
    </source>
</evidence>
<organism evidence="15 16">
    <name type="scientific">Candidatus Harrisonbacteria bacterium RIFCSPLOWO2_02_FULL_41_13b</name>
    <dbReference type="NCBI Taxonomy" id="1798409"/>
    <lineage>
        <taxon>Bacteria</taxon>
        <taxon>Candidatus Harrisoniibacteriota</taxon>
    </lineage>
</organism>
<keyword evidence="12" id="KW-0456">Lyase</keyword>
<dbReference type="UniPathway" id="UPA00138"/>
<evidence type="ECO:0000256" key="14">
    <source>
        <dbReference type="ARBA" id="ARBA00023277"/>
    </source>
</evidence>
<comment type="pathway">
    <text evidence="3">Carbohydrate biosynthesis; gluconeogenesis.</text>
</comment>
<dbReference type="GO" id="GO:0006094">
    <property type="term" value="P:gluconeogenesis"/>
    <property type="evidence" value="ECO:0007669"/>
    <property type="project" value="UniProtKB-UniPathway"/>
</dbReference>
<evidence type="ECO:0000256" key="8">
    <source>
        <dbReference type="ARBA" id="ARBA00022432"/>
    </source>
</evidence>
<evidence type="ECO:0000313" key="15">
    <source>
        <dbReference type="EMBL" id="OGY68103.1"/>
    </source>
</evidence>
<evidence type="ECO:0000256" key="5">
    <source>
        <dbReference type="ARBA" id="ARBA00011820"/>
    </source>
</evidence>
<dbReference type="EMBL" id="MHJL01000007">
    <property type="protein sequence ID" value="OGY68103.1"/>
    <property type="molecule type" value="Genomic_DNA"/>
</dbReference>
<evidence type="ECO:0000256" key="9">
    <source>
        <dbReference type="ARBA" id="ARBA00022723"/>
    </source>
</evidence>